<feature type="region of interest" description="Disordered" evidence="6">
    <location>
        <begin position="170"/>
        <end position="411"/>
    </location>
</feature>
<dbReference type="GO" id="GO:0140268">
    <property type="term" value="C:endoplasmic reticulum-plasma membrane contact site"/>
    <property type="evidence" value="ECO:0007669"/>
    <property type="project" value="TreeGrafter"/>
</dbReference>
<feature type="compositionally biased region" description="Polar residues" evidence="6">
    <location>
        <begin position="259"/>
        <end position="272"/>
    </location>
</feature>
<keyword evidence="3 7" id="KW-0812">Transmembrane</keyword>
<dbReference type="Pfam" id="PF02893">
    <property type="entry name" value="GRAM"/>
    <property type="match status" value="1"/>
</dbReference>
<sequence>MSESSSRSRSNGLTNAISRRHRHKENGHSASSSIKSAESDGKKGFRESLDSVVERLKGLNGSDDEQESTGIKNLVPAIGSKRRRRKQEREDELRASEEAERGRSVAERGTLANEVERRNGSVATGSGDGSSLLTYDSDTVSPFETAPPLSTHPSHIGYLTTSSPIVQASIVPTIVHSKPEDDQLDGATRRASTSPPQTDALAASTSTESLATSSLQAPSNGPHKRTPSPVGRLREAFKPRRGTSPSISPERKAGGGAGTLSNDDGSAGNSRRGSVVSKIFEKQSSQTGSDNSSPERPRTAKIPPIDTSAAPLTPPQGDTVAPVIVNTPPTPTDSSSPRFTTTPHERGHSHSQSDSSPVNPNVVTSPSGNMISHRRVRSGSATLGPSKLSNITSAPLTPTPENGSTTPSGQGGFFSSVFSAAQNAANQLSNSIANTNVAPTGNRSRSGTQELKDIAESPEVETLVDKTDSHSEVEEKELAVKTLGMGDLSLSHLGISETASGSNTPFNSKFFDEQRGRSDLTNDDSFTNRSYNTAPASGEGYDITPSTTVVEDIHGPRSAYEPSLAGEQTPPNGSVFEGNAGIKRSGSIRSAIGHRRKRGSTATSAGAIGAAIAAAHGSMGDPKAGNPKITGFAVASKKRNREFHQLFRSVPDDDYLIEDYSCALQREILAHGRLYVSEGHLCFSSNIFGWVTTLVMSFDEIVSVEKRSTALLFKNGLMISTLHAKNVFASFTSRDSTYDLIVGIWKLGHPSLRSSLNGVTLDETGGGDKTEKADGSVAPPDSQSGSESDSDAEDGDEMYDEDDEDEDEMSFTHADGSVAGSDMVEKVVSRKASAAVVTNGVPTESKEEKPLLPPVDFPGPATHSPTTCSDGETHYPKILADEIIPAPLGKIYSLMFGPASVIWMKHFFTVEQKCLELTMEGTSASPLTSENKVRNYSYIKPLSGAIGPRQTKCICTETLDSLDLEKAVSVTISTQTPDVPSGNVFSVKTKYCLSWGEGNSTRLQVNNTIEWTGKSWLKGPIEKGANDGQVQYTKDIILALKTAVSSRRPTVVPTGKGKKKGRKGREAKGLAKTLDGVSDKKPVQDDWGLFEPLHGILGPVLDIIGPLLTGNILYGIFVGLLVASWFRFGFLGRNSGDTSMSFLGTPQRVAAYEEMWRREESELWSWLEDRVGMERVREVGKMPVEAKTVEDRLKDEKMEEREMDAAIRITEDRLRVLKHTVEKKKGAVLGEGTKAPAGEDRKDEF</sequence>
<feature type="compositionally biased region" description="Acidic residues" evidence="6">
    <location>
        <begin position="788"/>
        <end position="809"/>
    </location>
</feature>
<evidence type="ECO:0000313" key="10">
    <source>
        <dbReference type="Proteomes" id="UP000443090"/>
    </source>
</evidence>
<dbReference type="InterPro" id="IPR011993">
    <property type="entry name" value="PH-like_dom_sf"/>
</dbReference>
<dbReference type="CDD" id="cd13220">
    <property type="entry name" value="PH-GRAM_GRAMDC"/>
    <property type="match status" value="1"/>
</dbReference>
<dbReference type="PANTHER" id="PTHR23319">
    <property type="entry name" value="GRAM DOMAIN CONTAINING 1B, ISOFORM E"/>
    <property type="match status" value="1"/>
</dbReference>
<evidence type="ECO:0000256" key="7">
    <source>
        <dbReference type="SAM" id="Phobius"/>
    </source>
</evidence>
<dbReference type="Pfam" id="PF16016">
    <property type="entry name" value="VASt"/>
    <property type="match status" value="1"/>
</dbReference>
<dbReference type="InterPro" id="IPR004182">
    <property type="entry name" value="GRAM"/>
</dbReference>
<dbReference type="InterPro" id="IPR031968">
    <property type="entry name" value="VASt"/>
</dbReference>
<dbReference type="PANTHER" id="PTHR23319:SF4">
    <property type="entry name" value="GRAM DOMAIN CONTAINING 1B, ISOFORM E"/>
    <property type="match status" value="1"/>
</dbReference>
<feature type="transmembrane region" description="Helical" evidence="7">
    <location>
        <begin position="1112"/>
        <end position="1130"/>
    </location>
</feature>
<feature type="region of interest" description="Disordered" evidence="6">
    <location>
        <begin position="432"/>
        <end position="454"/>
    </location>
</feature>
<feature type="compositionally biased region" description="Low complexity" evidence="6">
    <location>
        <begin position="200"/>
        <end position="217"/>
    </location>
</feature>
<feature type="region of interest" description="Disordered" evidence="6">
    <location>
        <begin position="1225"/>
        <end position="1245"/>
    </location>
</feature>
<accession>A0A8H8UFI0</accession>
<feature type="compositionally biased region" description="Polar residues" evidence="6">
    <location>
        <begin position="121"/>
        <end position="142"/>
    </location>
</feature>
<evidence type="ECO:0000256" key="2">
    <source>
        <dbReference type="ARBA" id="ARBA00006582"/>
    </source>
</evidence>
<comment type="similarity">
    <text evidence="2">Belongs to the YSP2 family.</text>
</comment>
<dbReference type="GO" id="GO:0032934">
    <property type="term" value="F:sterol binding"/>
    <property type="evidence" value="ECO:0007669"/>
    <property type="project" value="TreeGrafter"/>
</dbReference>
<dbReference type="EMBL" id="QGMI01000342">
    <property type="protein sequence ID" value="TVY42234.1"/>
    <property type="molecule type" value="Genomic_DNA"/>
</dbReference>
<gene>
    <name evidence="9" type="ORF">LOCC1_G005268</name>
</gene>
<dbReference type="Gene3D" id="2.30.29.30">
    <property type="entry name" value="Pleckstrin-homology domain (PH domain)/Phosphotyrosine-binding domain (PTB)"/>
    <property type="match status" value="1"/>
</dbReference>
<comment type="caution">
    <text evidence="9">The sequence shown here is derived from an EMBL/GenBank/DDBJ whole genome shotgun (WGS) entry which is preliminary data.</text>
</comment>
<feature type="compositionally biased region" description="Polar residues" evidence="6">
    <location>
        <begin position="379"/>
        <end position="407"/>
    </location>
</feature>
<reference evidence="9 10" key="1">
    <citation type="submission" date="2018-05" db="EMBL/GenBank/DDBJ databases">
        <title>Genome sequencing and assembly of the regulated plant pathogen Lachnellula willkommii and related sister species for the development of diagnostic species identification markers.</title>
        <authorList>
            <person name="Giroux E."/>
            <person name="Bilodeau G."/>
        </authorList>
    </citation>
    <scope>NUCLEOTIDE SEQUENCE [LARGE SCALE GENOMIC DNA]</scope>
    <source>
        <strain evidence="9 10">CBS 160.35</strain>
    </source>
</reference>
<feature type="compositionally biased region" description="Basic and acidic residues" evidence="6">
    <location>
        <begin position="87"/>
        <end position="106"/>
    </location>
</feature>
<dbReference type="GO" id="GO:0005789">
    <property type="term" value="C:endoplasmic reticulum membrane"/>
    <property type="evidence" value="ECO:0007669"/>
    <property type="project" value="TreeGrafter"/>
</dbReference>
<feature type="compositionally biased region" description="Polar residues" evidence="6">
    <location>
        <begin position="282"/>
        <end position="292"/>
    </location>
</feature>
<feature type="compositionally biased region" description="Polar residues" evidence="6">
    <location>
        <begin position="350"/>
        <end position="370"/>
    </location>
</feature>
<feature type="region of interest" description="Disordered" evidence="6">
    <location>
        <begin position="756"/>
        <end position="816"/>
    </location>
</feature>
<organism evidence="9 10">
    <name type="scientific">Lachnellula occidentalis</name>
    <dbReference type="NCBI Taxonomy" id="215460"/>
    <lineage>
        <taxon>Eukaryota</taxon>
        <taxon>Fungi</taxon>
        <taxon>Dikarya</taxon>
        <taxon>Ascomycota</taxon>
        <taxon>Pezizomycotina</taxon>
        <taxon>Leotiomycetes</taxon>
        <taxon>Helotiales</taxon>
        <taxon>Lachnaceae</taxon>
        <taxon>Lachnellula</taxon>
    </lineage>
</organism>
<evidence type="ECO:0000256" key="5">
    <source>
        <dbReference type="ARBA" id="ARBA00023136"/>
    </source>
</evidence>
<dbReference type="AlphaFoldDB" id="A0A8H8UFI0"/>
<dbReference type="GO" id="GO:0120015">
    <property type="term" value="F:sterol transfer activity"/>
    <property type="evidence" value="ECO:0007669"/>
    <property type="project" value="TreeGrafter"/>
</dbReference>
<feature type="region of interest" description="Disordered" evidence="6">
    <location>
        <begin position="1"/>
        <end position="155"/>
    </location>
</feature>
<feature type="compositionally biased region" description="Polar residues" evidence="6">
    <location>
        <begin position="435"/>
        <end position="449"/>
    </location>
</feature>
<feature type="compositionally biased region" description="Basic and acidic residues" evidence="6">
    <location>
        <begin position="510"/>
        <end position="520"/>
    </location>
</feature>
<dbReference type="Proteomes" id="UP000443090">
    <property type="component" value="Unassembled WGS sequence"/>
</dbReference>
<dbReference type="GO" id="GO:0005886">
    <property type="term" value="C:plasma membrane"/>
    <property type="evidence" value="ECO:0007669"/>
    <property type="project" value="TreeGrafter"/>
</dbReference>
<dbReference type="SMART" id="SM00568">
    <property type="entry name" value="GRAM"/>
    <property type="match status" value="1"/>
</dbReference>
<dbReference type="InterPro" id="IPR051482">
    <property type="entry name" value="Cholesterol_transport"/>
</dbReference>
<evidence type="ECO:0000259" key="8">
    <source>
        <dbReference type="PROSITE" id="PS51778"/>
    </source>
</evidence>
<feature type="compositionally biased region" description="Polar residues" evidence="6">
    <location>
        <begin position="523"/>
        <end position="535"/>
    </location>
</feature>
<feature type="region of interest" description="Disordered" evidence="6">
    <location>
        <begin position="560"/>
        <end position="580"/>
    </location>
</feature>
<proteinExistence type="inferred from homology"/>
<feature type="region of interest" description="Disordered" evidence="6">
    <location>
        <begin position="834"/>
        <end position="870"/>
    </location>
</feature>
<dbReference type="GO" id="GO:0032366">
    <property type="term" value="P:intracellular sterol transport"/>
    <property type="evidence" value="ECO:0007669"/>
    <property type="project" value="TreeGrafter"/>
</dbReference>
<comment type="subcellular location">
    <subcellularLocation>
        <location evidence="1">Membrane</location>
        <topology evidence="1">Single-pass membrane protein</topology>
    </subcellularLocation>
</comment>
<keyword evidence="5 7" id="KW-0472">Membrane</keyword>
<keyword evidence="4 7" id="KW-1133">Transmembrane helix</keyword>
<protein>
    <submittedName>
        <fullName evidence="9">Putative membrane protein</fullName>
    </submittedName>
</protein>
<dbReference type="GO" id="GO:0005739">
    <property type="term" value="C:mitochondrion"/>
    <property type="evidence" value="ECO:0007669"/>
    <property type="project" value="TreeGrafter"/>
</dbReference>
<feature type="domain" description="VASt" evidence="8">
    <location>
        <begin position="875"/>
        <end position="1048"/>
    </location>
</feature>
<evidence type="ECO:0000256" key="4">
    <source>
        <dbReference type="ARBA" id="ARBA00022989"/>
    </source>
</evidence>
<dbReference type="GO" id="GO:0032541">
    <property type="term" value="C:cortical endoplasmic reticulum"/>
    <property type="evidence" value="ECO:0007669"/>
    <property type="project" value="TreeGrafter"/>
</dbReference>
<keyword evidence="10" id="KW-1185">Reference proteome</keyword>
<feature type="compositionally biased region" description="Low complexity" evidence="6">
    <location>
        <begin position="1"/>
        <end position="10"/>
    </location>
</feature>
<evidence type="ECO:0000256" key="1">
    <source>
        <dbReference type="ARBA" id="ARBA00004167"/>
    </source>
</evidence>
<evidence type="ECO:0000256" key="6">
    <source>
        <dbReference type="SAM" id="MobiDB-lite"/>
    </source>
</evidence>
<name>A0A8H8UFI0_9HELO</name>
<dbReference type="OrthoDB" id="2162691at2759"/>
<evidence type="ECO:0000313" key="9">
    <source>
        <dbReference type="EMBL" id="TVY42234.1"/>
    </source>
</evidence>
<feature type="compositionally biased region" description="Basic and acidic residues" evidence="6">
    <location>
        <begin position="37"/>
        <end position="57"/>
    </location>
</feature>
<feature type="compositionally biased region" description="Polar residues" evidence="6">
    <location>
        <begin position="498"/>
        <end position="507"/>
    </location>
</feature>
<feature type="compositionally biased region" description="Low complexity" evidence="6">
    <location>
        <begin position="332"/>
        <end position="342"/>
    </location>
</feature>
<feature type="region of interest" description="Disordered" evidence="6">
    <location>
        <begin position="498"/>
        <end position="544"/>
    </location>
</feature>
<evidence type="ECO:0000256" key="3">
    <source>
        <dbReference type="ARBA" id="ARBA00022692"/>
    </source>
</evidence>
<dbReference type="PROSITE" id="PS51778">
    <property type="entry name" value="VAST"/>
    <property type="match status" value="1"/>
</dbReference>